<sequence>MSSDFNGEDSRRLSSQRFESARFESFSDYAESEPMKEGVFEEDLGGEVAAAPELSEVRSGGGDFAGNGPVLPPPADMEAEEGFALREWRRQNAIRLEEKERREKEVLKEIIEEADEYKTEYYRKWKIRCENSRAVNREKEKLFVESRDKFHAEADKSYWKAIAELIPNEVPVIEKKGKKANKPSILVIQGPKPGKPTDLSRMRQILVKLKHKPPGHMMSPINEPGKDAKIQETTPASVSEVQAVSAVAK</sequence>
<keyword evidence="5 7" id="KW-0168">Coated pit</keyword>
<evidence type="ECO:0000313" key="10">
    <source>
        <dbReference type="EMBL" id="KAG8377016.1"/>
    </source>
</evidence>
<protein>
    <recommendedName>
        <fullName evidence="7">Clathrin light chain</fullName>
    </recommendedName>
</protein>
<dbReference type="GO" id="GO:0072583">
    <property type="term" value="P:clathrin-dependent endocytosis"/>
    <property type="evidence" value="ECO:0007669"/>
    <property type="project" value="TreeGrafter"/>
</dbReference>
<evidence type="ECO:0000256" key="3">
    <source>
        <dbReference type="ARBA" id="ARBA00005263"/>
    </source>
</evidence>
<dbReference type="PANTHER" id="PTHR10639">
    <property type="entry name" value="CLATHRIN LIGHT CHAIN"/>
    <property type="match status" value="1"/>
</dbReference>
<keyword evidence="11" id="KW-1185">Reference proteome</keyword>
<evidence type="ECO:0000256" key="5">
    <source>
        <dbReference type="ARBA" id="ARBA00023176"/>
    </source>
</evidence>
<proteinExistence type="inferred from homology"/>
<dbReference type="InterPro" id="IPR000996">
    <property type="entry name" value="Clathrin_L-chain"/>
</dbReference>
<keyword evidence="4 7" id="KW-0472">Membrane</keyword>
<comment type="function">
    <text evidence="1 7">Clathrin is the major protein of the polyhedral coat of coated pits and vesicles.</text>
</comment>
<dbReference type="Proteomes" id="UP000826271">
    <property type="component" value="Unassembled WGS sequence"/>
</dbReference>
<dbReference type="GO" id="GO:0030130">
    <property type="term" value="C:clathrin coat of trans-Golgi network vesicle"/>
    <property type="evidence" value="ECO:0007669"/>
    <property type="project" value="InterPro"/>
</dbReference>
<feature type="region of interest" description="Disordered" evidence="9">
    <location>
        <begin position="210"/>
        <end position="249"/>
    </location>
</feature>
<dbReference type="GO" id="GO:0006886">
    <property type="term" value="P:intracellular protein transport"/>
    <property type="evidence" value="ECO:0007669"/>
    <property type="project" value="InterPro"/>
</dbReference>
<keyword evidence="6 7" id="KW-0968">Cytoplasmic vesicle</keyword>
<dbReference type="GO" id="GO:0030132">
    <property type="term" value="C:clathrin coat of coated pit"/>
    <property type="evidence" value="ECO:0007669"/>
    <property type="project" value="InterPro"/>
</dbReference>
<evidence type="ECO:0000313" key="11">
    <source>
        <dbReference type="Proteomes" id="UP000826271"/>
    </source>
</evidence>
<reference evidence="10" key="1">
    <citation type="submission" date="2019-10" db="EMBL/GenBank/DDBJ databases">
        <authorList>
            <person name="Zhang R."/>
            <person name="Pan Y."/>
            <person name="Wang J."/>
            <person name="Ma R."/>
            <person name="Yu S."/>
        </authorList>
    </citation>
    <scope>NUCLEOTIDE SEQUENCE</scope>
    <source>
        <strain evidence="10">LA-IB0</strain>
        <tissue evidence="10">Leaf</tissue>
    </source>
</reference>
<dbReference type="GO" id="GO:0032050">
    <property type="term" value="F:clathrin heavy chain binding"/>
    <property type="evidence" value="ECO:0007669"/>
    <property type="project" value="TreeGrafter"/>
</dbReference>
<keyword evidence="8" id="KW-0175">Coiled coil</keyword>
<evidence type="ECO:0000256" key="6">
    <source>
        <dbReference type="ARBA" id="ARBA00023329"/>
    </source>
</evidence>
<evidence type="ECO:0000256" key="7">
    <source>
        <dbReference type="RuleBase" id="RU363137"/>
    </source>
</evidence>
<name>A0AAV6X2H4_9LAMI</name>
<comment type="similarity">
    <text evidence="3 7">Belongs to the clathrin light chain family.</text>
</comment>
<feature type="region of interest" description="Disordered" evidence="9">
    <location>
        <begin position="53"/>
        <end position="78"/>
    </location>
</feature>
<evidence type="ECO:0000256" key="2">
    <source>
        <dbReference type="ARBA" id="ARBA00004180"/>
    </source>
</evidence>
<evidence type="ECO:0000256" key="8">
    <source>
        <dbReference type="SAM" id="Coils"/>
    </source>
</evidence>
<gene>
    <name evidence="10" type="ORF">BUALT_Bualt09G0124300</name>
</gene>
<dbReference type="PANTHER" id="PTHR10639:SF37">
    <property type="entry name" value="CLATHRIN LIGHT CHAIN"/>
    <property type="match status" value="1"/>
</dbReference>
<dbReference type="EMBL" id="WHWC01000009">
    <property type="protein sequence ID" value="KAG8377016.1"/>
    <property type="molecule type" value="Genomic_DNA"/>
</dbReference>
<organism evidence="10 11">
    <name type="scientific">Buddleja alternifolia</name>
    <dbReference type="NCBI Taxonomy" id="168488"/>
    <lineage>
        <taxon>Eukaryota</taxon>
        <taxon>Viridiplantae</taxon>
        <taxon>Streptophyta</taxon>
        <taxon>Embryophyta</taxon>
        <taxon>Tracheophyta</taxon>
        <taxon>Spermatophyta</taxon>
        <taxon>Magnoliopsida</taxon>
        <taxon>eudicotyledons</taxon>
        <taxon>Gunneridae</taxon>
        <taxon>Pentapetalae</taxon>
        <taxon>asterids</taxon>
        <taxon>lamiids</taxon>
        <taxon>Lamiales</taxon>
        <taxon>Scrophulariaceae</taxon>
        <taxon>Buddlejeae</taxon>
        <taxon>Buddleja</taxon>
    </lineage>
</organism>
<comment type="subcellular location">
    <subcellularLocation>
        <location evidence="2 7">Cytoplasmic vesicle membrane</location>
        <topology evidence="2 7">Peripheral membrane protein</topology>
        <orientation evidence="2 7">Cytoplasmic side</orientation>
    </subcellularLocation>
    <subcellularLocation>
        <location evidence="7">Membrane</location>
        <location evidence="7">Coated pit</location>
        <topology evidence="7">Peripheral membrane protein</topology>
        <orientation evidence="7">Cytoplasmic side</orientation>
    </subcellularLocation>
    <text evidence="7">Cytoplasmic face of coated pits and vesicles.</text>
</comment>
<feature type="compositionally biased region" description="Low complexity" evidence="9">
    <location>
        <begin position="236"/>
        <end position="249"/>
    </location>
</feature>
<evidence type="ECO:0000256" key="9">
    <source>
        <dbReference type="SAM" id="MobiDB-lite"/>
    </source>
</evidence>
<comment type="caution">
    <text evidence="10">The sequence shown here is derived from an EMBL/GenBank/DDBJ whole genome shotgun (WGS) entry which is preliminary data.</text>
</comment>
<accession>A0AAV6X2H4</accession>
<evidence type="ECO:0000256" key="4">
    <source>
        <dbReference type="ARBA" id="ARBA00023136"/>
    </source>
</evidence>
<feature type="coiled-coil region" evidence="8">
    <location>
        <begin position="93"/>
        <end position="120"/>
    </location>
</feature>
<dbReference type="GO" id="GO:0005198">
    <property type="term" value="F:structural molecule activity"/>
    <property type="evidence" value="ECO:0007669"/>
    <property type="project" value="InterPro"/>
</dbReference>
<dbReference type="Pfam" id="PF01086">
    <property type="entry name" value="Clathrin_lg_ch"/>
    <property type="match status" value="1"/>
</dbReference>
<evidence type="ECO:0000256" key="1">
    <source>
        <dbReference type="ARBA" id="ARBA00003913"/>
    </source>
</evidence>
<dbReference type="AlphaFoldDB" id="A0AAV6X2H4"/>